<dbReference type="InterPro" id="IPR050438">
    <property type="entry name" value="LMW_PTPase"/>
</dbReference>
<feature type="domain" description="Phosphotyrosine protein phosphatase I" evidence="6">
    <location>
        <begin position="4"/>
        <end position="164"/>
    </location>
</feature>
<feature type="active site" evidence="5">
    <location>
        <position position="16"/>
    </location>
</feature>
<dbReference type="SMART" id="SM00226">
    <property type="entry name" value="LMWPc"/>
    <property type="match status" value="1"/>
</dbReference>
<dbReference type="EMBL" id="VFOS01000004">
    <property type="protein sequence ID" value="TQL57524.1"/>
    <property type="molecule type" value="Genomic_DNA"/>
</dbReference>
<dbReference type="PANTHER" id="PTHR11717:SF7">
    <property type="entry name" value="LOW MOLECULAR WEIGHT PHOSPHOTYROSINE PROTEIN PHOSPHATASE"/>
    <property type="match status" value="1"/>
</dbReference>
<comment type="similarity">
    <text evidence="1">Belongs to the low molecular weight phosphotyrosine protein phosphatase family.</text>
</comment>
<evidence type="ECO:0000259" key="6">
    <source>
        <dbReference type="SMART" id="SM00226"/>
    </source>
</evidence>
<evidence type="ECO:0000256" key="3">
    <source>
        <dbReference type="ARBA" id="ARBA00022801"/>
    </source>
</evidence>
<keyword evidence="8" id="KW-1185">Reference proteome</keyword>
<proteinExistence type="inferred from homology"/>
<evidence type="ECO:0000313" key="7">
    <source>
        <dbReference type="EMBL" id="TQL57524.1"/>
    </source>
</evidence>
<dbReference type="SUPFAM" id="SSF52788">
    <property type="entry name" value="Phosphotyrosine protein phosphatases I"/>
    <property type="match status" value="1"/>
</dbReference>
<dbReference type="PANTHER" id="PTHR11717">
    <property type="entry name" value="LOW MOLECULAR WEIGHT PROTEIN TYROSINE PHOSPHATASE"/>
    <property type="match status" value="1"/>
</dbReference>
<accession>A0A542ZB18</accession>
<evidence type="ECO:0000256" key="5">
    <source>
        <dbReference type="PIRSR" id="PIRSR617867-1"/>
    </source>
</evidence>
<evidence type="ECO:0000256" key="1">
    <source>
        <dbReference type="ARBA" id="ARBA00011063"/>
    </source>
</evidence>
<feature type="active site" description="Proton donor" evidence="5">
    <location>
        <position position="138"/>
    </location>
</feature>
<evidence type="ECO:0000313" key="8">
    <source>
        <dbReference type="Proteomes" id="UP000315389"/>
    </source>
</evidence>
<dbReference type="Pfam" id="PF01451">
    <property type="entry name" value="LMWPc"/>
    <property type="match status" value="1"/>
</dbReference>
<dbReference type="Gene3D" id="3.40.50.2300">
    <property type="match status" value="1"/>
</dbReference>
<sequence>MDRIRIMTVCTGNICRSPMAESVLRSAMGEAGLGELVDVDSTAITREEVGSGIDRRAARVLTAAGFDPLAGHRARLVTAQQLGERDLVLPMTAQHAHYLRRVRPIGTRTPVIRMYRTFDPAVTATDVAADLRAWDIADPWYGGPDDFDITLDELRAGAAGIVAWARNAAERTGLSRATR</sequence>
<keyword evidence="4" id="KW-0904">Protein phosphatase</keyword>
<dbReference type="InterPro" id="IPR017867">
    <property type="entry name" value="Tyr_phospatase_low_mol_wt"/>
</dbReference>
<dbReference type="InterPro" id="IPR023485">
    <property type="entry name" value="Ptyr_pPase"/>
</dbReference>
<feature type="active site" description="Nucleophile" evidence="5">
    <location>
        <position position="10"/>
    </location>
</feature>
<dbReference type="GO" id="GO:0004725">
    <property type="term" value="F:protein tyrosine phosphatase activity"/>
    <property type="evidence" value="ECO:0007669"/>
    <property type="project" value="UniProtKB-EC"/>
</dbReference>
<comment type="caution">
    <text evidence="7">The sequence shown here is derived from an EMBL/GenBank/DDBJ whole genome shotgun (WGS) entry which is preliminary data.</text>
</comment>
<protein>
    <recommendedName>
        <fullName evidence="2">protein-tyrosine-phosphatase</fullName>
        <ecNumber evidence="2">3.1.3.48</ecNumber>
    </recommendedName>
</protein>
<dbReference type="EC" id="3.1.3.48" evidence="2"/>
<dbReference type="RefSeq" id="WP_246046224.1">
    <property type="nucleotide sequence ID" value="NZ_BAAASV010000002.1"/>
</dbReference>
<dbReference type="Proteomes" id="UP000315389">
    <property type="component" value="Unassembled WGS sequence"/>
</dbReference>
<dbReference type="PRINTS" id="PR00719">
    <property type="entry name" value="LMWPTPASE"/>
</dbReference>
<evidence type="ECO:0000256" key="4">
    <source>
        <dbReference type="ARBA" id="ARBA00022912"/>
    </source>
</evidence>
<keyword evidence="3" id="KW-0378">Hydrolase</keyword>
<organism evidence="7 8">
    <name type="scientific">Rarobacter faecitabidus</name>
    <dbReference type="NCBI Taxonomy" id="13243"/>
    <lineage>
        <taxon>Bacteria</taxon>
        <taxon>Bacillati</taxon>
        <taxon>Actinomycetota</taxon>
        <taxon>Actinomycetes</taxon>
        <taxon>Micrococcales</taxon>
        <taxon>Rarobacteraceae</taxon>
        <taxon>Rarobacter</taxon>
    </lineage>
</organism>
<dbReference type="CDD" id="cd16343">
    <property type="entry name" value="LMWPTP"/>
    <property type="match status" value="1"/>
</dbReference>
<evidence type="ECO:0000256" key="2">
    <source>
        <dbReference type="ARBA" id="ARBA00013064"/>
    </source>
</evidence>
<gene>
    <name evidence="7" type="ORF">FB461_2265</name>
</gene>
<dbReference type="AlphaFoldDB" id="A0A542ZB18"/>
<reference evidence="7 8" key="1">
    <citation type="submission" date="2019-06" db="EMBL/GenBank/DDBJ databases">
        <title>Sequencing the genomes of 1000 actinobacteria strains.</title>
        <authorList>
            <person name="Klenk H.-P."/>
        </authorList>
    </citation>
    <scope>NUCLEOTIDE SEQUENCE [LARGE SCALE GENOMIC DNA]</scope>
    <source>
        <strain evidence="7 8">DSM 4813</strain>
    </source>
</reference>
<dbReference type="InterPro" id="IPR036196">
    <property type="entry name" value="Ptyr_pPase_sf"/>
</dbReference>
<name>A0A542ZB18_RARFA</name>